<evidence type="ECO:0000259" key="8">
    <source>
        <dbReference type="Pfam" id="PF12704"/>
    </source>
</evidence>
<dbReference type="Pfam" id="PF12704">
    <property type="entry name" value="MacB_PCD"/>
    <property type="match status" value="2"/>
</dbReference>
<feature type="transmembrane region" description="Helical" evidence="6">
    <location>
        <begin position="342"/>
        <end position="365"/>
    </location>
</feature>
<feature type="domain" description="ABC3 transporter permease C-terminal" evidence="7">
    <location>
        <begin position="706"/>
        <end position="817"/>
    </location>
</feature>
<dbReference type="EMBL" id="CP022111">
    <property type="protein sequence ID" value="ASG22130.1"/>
    <property type="molecule type" value="Genomic_DNA"/>
</dbReference>
<protein>
    <submittedName>
        <fullName evidence="9">ABC transporter permease</fullName>
    </submittedName>
</protein>
<dbReference type="GO" id="GO:0005886">
    <property type="term" value="C:plasma membrane"/>
    <property type="evidence" value="ECO:0007669"/>
    <property type="project" value="UniProtKB-SubCell"/>
</dbReference>
<dbReference type="AlphaFoldDB" id="A0A248JUD8"/>
<dbReference type="Pfam" id="PF02687">
    <property type="entry name" value="FtsX"/>
    <property type="match status" value="2"/>
</dbReference>
<evidence type="ECO:0000313" key="9">
    <source>
        <dbReference type="EMBL" id="ASG22130.1"/>
    </source>
</evidence>
<dbReference type="RefSeq" id="WP_088872748.1">
    <property type="nucleotide sequence ID" value="NZ_CP022111.1"/>
</dbReference>
<feature type="transmembrane region" description="Helical" evidence="6">
    <location>
        <begin position="434"/>
        <end position="455"/>
    </location>
</feature>
<comment type="subcellular location">
    <subcellularLocation>
        <location evidence="1">Cell membrane</location>
        <topology evidence="1">Multi-pass membrane protein</topology>
    </subcellularLocation>
</comment>
<accession>A0A248JUD8</accession>
<evidence type="ECO:0000313" key="10">
    <source>
        <dbReference type="Proteomes" id="UP000197153"/>
    </source>
</evidence>
<dbReference type="InterPro" id="IPR050250">
    <property type="entry name" value="Macrolide_Exporter_MacB"/>
</dbReference>
<reference evidence="9 10" key="1">
    <citation type="submission" date="2017-06" db="EMBL/GenBank/DDBJ databases">
        <title>Complete genome sequence of Nitrospirillum amazonense strain CBAmC, an endophytic nitrogen-fixing and plant growth-promoting bacterium, isolated from sugarcane.</title>
        <authorList>
            <person name="Schwab S."/>
            <person name="dos Santos Teixeira K.R."/>
            <person name="Simoes Araujo J.L."/>
            <person name="Soares Vidal M."/>
            <person name="Borges de Freitas H.R."/>
            <person name="Rivello Crivelaro A.L."/>
            <person name="Bueno de Camargo Nunes A."/>
            <person name="dos Santos C.M."/>
            <person name="Palmeira da Silva Rosa D."/>
            <person name="da Silva Padilha D."/>
            <person name="da Silva E."/>
            <person name="Araujo Terra L."/>
            <person name="Soares Mendes V."/>
            <person name="Farinelli L."/>
            <person name="Magalhaes Cruz L."/>
            <person name="Baldani J.I."/>
        </authorList>
    </citation>
    <scope>NUCLEOTIDE SEQUENCE [LARGE SCALE GENOMIC DNA]</scope>
    <source>
        <strain evidence="9 10">CBAmC</strain>
    </source>
</reference>
<organism evidence="9 10">
    <name type="scientific">Nitrospirillum viridazoti CBAmc</name>
    <dbReference type="NCBI Taxonomy" id="1441467"/>
    <lineage>
        <taxon>Bacteria</taxon>
        <taxon>Pseudomonadati</taxon>
        <taxon>Pseudomonadota</taxon>
        <taxon>Alphaproteobacteria</taxon>
        <taxon>Rhodospirillales</taxon>
        <taxon>Azospirillaceae</taxon>
        <taxon>Nitrospirillum</taxon>
        <taxon>Nitrospirillum viridazoti</taxon>
    </lineage>
</organism>
<dbReference type="InterPro" id="IPR025857">
    <property type="entry name" value="MacB_PCD"/>
</dbReference>
<dbReference type="PANTHER" id="PTHR30572">
    <property type="entry name" value="MEMBRANE COMPONENT OF TRANSPORTER-RELATED"/>
    <property type="match status" value="1"/>
</dbReference>
<feature type="domain" description="ABC3 transporter permease C-terminal" evidence="7">
    <location>
        <begin position="298"/>
        <end position="413"/>
    </location>
</feature>
<dbReference type="Proteomes" id="UP000197153">
    <property type="component" value="Chromosome 2"/>
</dbReference>
<evidence type="ECO:0000256" key="2">
    <source>
        <dbReference type="ARBA" id="ARBA00022475"/>
    </source>
</evidence>
<evidence type="ECO:0000256" key="5">
    <source>
        <dbReference type="ARBA" id="ARBA00023136"/>
    </source>
</evidence>
<feature type="domain" description="MacB-like periplasmic core" evidence="8">
    <location>
        <begin position="20"/>
        <end position="239"/>
    </location>
</feature>
<feature type="transmembrane region" description="Helical" evidence="6">
    <location>
        <begin position="703"/>
        <end position="727"/>
    </location>
</feature>
<proteinExistence type="predicted"/>
<dbReference type="KEGG" id="nao:Y958_14215"/>
<keyword evidence="4 6" id="KW-1133">Transmembrane helix</keyword>
<dbReference type="PANTHER" id="PTHR30572:SF18">
    <property type="entry name" value="ABC-TYPE MACROLIDE FAMILY EXPORT SYSTEM PERMEASE COMPONENT 2"/>
    <property type="match status" value="1"/>
</dbReference>
<evidence type="ECO:0000256" key="6">
    <source>
        <dbReference type="SAM" id="Phobius"/>
    </source>
</evidence>
<dbReference type="InterPro" id="IPR003838">
    <property type="entry name" value="ABC3_permease_C"/>
</dbReference>
<name>A0A248JUD8_9PROT</name>
<dbReference type="GO" id="GO:0022857">
    <property type="term" value="F:transmembrane transporter activity"/>
    <property type="evidence" value="ECO:0007669"/>
    <property type="project" value="TreeGrafter"/>
</dbReference>
<feature type="transmembrane region" description="Helical" evidence="6">
    <location>
        <begin position="292"/>
        <end position="314"/>
    </location>
</feature>
<evidence type="ECO:0000259" key="7">
    <source>
        <dbReference type="Pfam" id="PF02687"/>
    </source>
</evidence>
<evidence type="ECO:0000256" key="1">
    <source>
        <dbReference type="ARBA" id="ARBA00004651"/>
    </source>
</evidence>
<keyword evidence="10" id="KW-1185">Reference proteome</keyword>
<keyword evidence="2" id="KW-1003">Cell membrane</keyword>
<feature type="domain" description="MacB-like periplasmic core" evidence="8">
    <location>
        <begin position="442"/>
        <end position="662"/>
    </location>
</feature>
<sequence length="826" mass="88456">MFANYLTVALRTLIKHRLYSAITVAGLALGLAAAILIGLFVHNELTYDRDVTDADRIQQVLVTATLPGRAPEDGASLPMPVGPALKQAFPRQVAEMARILPQTSSLKRDETLFSEQVAVADTSFFRLFDWPFLAGDRATALDDPNSVVLTRKTAAKYFGDADALGRTLLVDGHPLRVTGVMRDLPANTQFAFALLLPMDSQANQTPDYLRDHWGGLMTLTFLKLKPEVDPQAGADAIRAGLPAFGAAIPPIRTNTGEVHLGDMFKFYLVPLADAHLRSVRNAMVEGTSPLEIGIFTAVAVLVLAIACINFMNLATARASLRAREVALRKVVGASRGQIMVQFLGESILLTGLALILAVALVEVLLPSFTAFLGKPSLAFNYLRDVRVLGCLAALVLVVGGVGGLYPAIFLSAFQPGPVLKGNSGGSGAGGRLRVVLVVLQFAISISLMVATGVVYGQLAYAQGRALGFNKENIVVLTDLYGPELQQKAETLRDALRQDPRIAAAALAESYPGSGTENNTGVNHPGAPADDGAVVLRRDAVDADYFSTLKVLQVAGRVFDREHPADAIPPADPANPQKLRHGGVVLNRSAVRRLGYASPEAALGQPLMLPGKEGEAGVEVTVVGVVEDFHQGSVHTAVAPQMFLETPKSYSQLLIRVKAGEMPGALDLIDRSWRQMIPDRPVPRVFLDAQLQSVYERETKTGQLFAAFSGLAIVIAALGLFGLASFTAERRTKEIGLRKVLGAGVTDIVRLLVWQFSKPVLVANLIAWPVAWVAMRHWLDGFADRVSLNPLLFVASGLSALMVAWATVGLHAARVAATKPVVALRYE</sequence>
<feature type="transmembrane region" description="Helical" evidence="6">
    <location>
        <begin position="21"/>
        <end position="41"/>
    </location>
</feature>
<gene>
    <name evidence="9" type="ORF">Y958_14215</name>
</gene>
<feature type="transmembrane region" description="Helical" evidence="6">
    <location>
        <begin position="790"/>
        <end position="809"/>
    </location>
</feature>
<feature type="transmembrane region" description="Helical" evidence="6">
    <location>
        <begin position="385"/>
        <end position="413"/>
    </location>
</feature>
<keyword evidence="3 6" id="KW-0812">Transmembrane</keyword>
<keyword evidence="5 6" id="KW-0472">Membrane</keyword>
<evidence type="ECO:0000256" key="4">
    <source>
        <dbReference type="ARBA" id="ARBA00022989"/>
    </source>
</evidence>
<evidence type="ECO:0000256" key="3">
    <source>
        <dbReference type="ARBA" id="ARBA00022692"/>
    </source>
</evidence>